<dbReference type="InterPro" id="IPR044666">
    <property type="entry name" value="Cyclophilin_A-like"/>
</dbReference>
<evidence type="ECO:0000256" key="5">
    <source>
        <dbReference type="ARBA" id="ARBA00023235"/>
    </source>
</evidence>
<evidence type="ECO:0000313" key="11">
    <source>
        <dbReference type="Proteomes" id="UP001595841"/>
    </source>
</evidence>
<dbReference type="Pfam" id="PF00160">
    <property type="entry name" value="Pro_isomerase"/>
    <property type="match status" value="1"/>
</dbReference>
<proteinExistence type="inferred from homology"/>
<dbReference type="RefSeq" id="WP_379763049.1">
    <property type="nucleotide sequence ID" value="NZ_JBHSCL010000004.1"/>
</dbReference>
<dbReference type="Proteomes" id="UP001595841">
    <property type="component" value="Unassembled WGS sequence"/>
</dbReference>
<comment type="similarity">
    <text evidence="2">Belongs to the cyclophilin-type PPIase family.</text>
</comment>
<name>A0ABV8PHL0_9FLAO</name>
<comment type="catalytic activity">
    <reaction evidence="1 6">
        <text>[protein]-peptidylproline (omega=180) = [protein]-peptidylproline (omega=0)</text>
        <dbReference type="Rhea" id="RHEA:16237"/>
        <dbReference type="Rhea" id="RHEA-COMP:10747"/>
        <dbReference type="Rhea" id="RHEA-COMP:10748"/>
        <dbReference type="ChEBI" id="CHEBI:83833"/>
        <dbReference type="ChEBI" id="CHEBI:83834"/>
        <dbReference type="EC" id="5.2.1.8"/>
    </reaction>
</comment>
<accession>A0ABV8PHL0</accession>
<comment type="caution">
    <text evidence="10">The sequence shown here is derived from an EMBL/GenBank/DDBJ whole genome shotgun (WGS) entry which is preliminary data.</text>
</comment>
<gene>
    <name evidence="10" type="ORF">ACFOWS_06050</name>
</gene>
<keyword evidence="7" id="KW-0732">Signal</keyword>
<evidence type="ECO:0000259" key="8">
    <source>
        <dbReference type="PROSITE" id="PS50059"/>
    </source>
</evidence>
<dbReference type="GO" id="GO:0016853">
    <property type="term" value="F:isomerase activity"/>
    <property type="evidence" value="ECO:0007669"/>
    <property type="project" value="UniProtKB-KW"/>
</dbReference>
<dbReference type="PROSITE" id="PS50059">
    <property type="entry name" value="FKBP_PPIASE"/>
    <property type="match status" value="1"/>
</dbReference>
<feature type="domain" description="PPIase cyclophilin-type" evidence="9">
    <location>
        <begin position="39"/>
        <end position="191"/>
    </location>
</feature>
<feature type="chain" id="PRO_5046791706" description="peptidylprolyl isomerase" evidence="7">
    <location>
        <begin position="25"/>
        <end position="368"/>
    </location>
</feature>
<evidence type="ECO:0000313" key="10">
    <source>
        <dbReference type="EMBL" id="MFC4219683.1"/>
    </source>
</evidence>
<dbReference type="InterPro" id="IPR002130">
    <property type="entry name" value="Cyclophilin-type_PPIase_dom"/>
</dbReference>
<dbReference type="PROSITE" id="PS51257">
    <property type="entry name" value="PROKAR_LIPOPROTEIN"/>
    <property type="match status" value="1"/>
</dbReference>
<dbReference type="SUPFAM" id="SSF50891">
    <property type="entry name" value="Cyclophilin-like"/>
    <property type="match status" value="1"/>
</dbReference>
<evidence type="ECO:0000256" key="1">
    <source>
        <dbReference type="ARBA" id="ARBA00000971"/>
    </source>
</evidence>
<evidence type="ECO:0000256" key="3">
    <source>
        <dbReference type="ARBA" id="ARBA00013194"/>
    </source>
</evidence>
<keyword evidence="11" id="KW-1185">Reference proteome</keyword>
<dbReference type="PANTHER" id="PTHR45625:SF4">
    <property type="entry name" value="PEPTIDYLPROLYL ISOMERASE DOMAIN AND WD REPEAT-CONTAINING PROTEIN 1"/>
    <property type="match status" value="1"/>
</dbReference>
<evidence type="ECO:0000256" key="7">
    <source>
        <dbReference type="SAM" id="SignalP"/>
    </source>
</evidence>
<dbReference type="PROSITE" id="PS00170">
    <property type="entry name" value="CSA_PPIASE_1"/>
    <property type="match status" value="1"/>
</dbReference>
<keyword evidence="5 6" id="KW-0413">Isomerase</keyword>
<feature type="signal peptide" evidence="7">
    <location>
        <begin position="1"/>
        <end position="24"/>
    </location>
</feature>
<sequence length="368" mass="40727">MKQSLLLIALFSMVLIGCKSSKYAELGDGIFADIQTTKGDIIVKLEYEKTPVTVANFVSLAEGNSPFVNDEYKEKKFYDGVMFHRVIKDFMIQGGDPSGTGSGNIGYTFKDEFNDSLLHSKKGMLSMANRGPKTNTSQFFITHKATPWLNGKHTVFGEVVKGMDVVDSIANVETAPGDKPKVPVVMNKVEIVRNGKEAKKFDAIQIMSNYFEEAKAQEAAFKKMKEDLVAEFAQQKEEAEETPTGLRIYSLVKGEGEQPKEGQQVMVNYAGYLSNGDLFDSNMQEVAEKFNQLNPARRDQGGYAPFPMEYGPQARLIPGFKEGLQSMKVGDKVRLFIPPHLGYGAQGSGPIPPNSDLVFDLEITEIQE</sequence>
<dbReference type="InterPro" id="IPR001179">
    <property type="entry name" value="PPIase_FKBP_dom"/>
</dbReference>
<dbReference type="InterPro" id="IPR046357">
    <property type="entry name" value="PPIase_dom_sf"/>
</dbReference>
<evidence type="ECO:0000256" key="4">
    <source>
        <dbReference type="ARBA" id="ARBA00023110"/>
    </source>
</evidence>
<keyword evidence="4 6" id="KW-0697">Rotamase</keyword>
<dbReference type="EC" id="5.2.1.8" evidence="3 6"/>
<feature type="domain" description="PPIase FKBP-type" evidence="8">
    <location>
        <begin position="262"/>
        <end position="367"/>
    </location>
</feature>
<dbReference type="InterPro" id="IPR020892">
    <property type="entry name" value="Cyclophilin-type_PPIase_CS"/>
</dbReference>
<evidence type="ECO:0000256" key="2">
    <source>
        <dbReference type="ARBA" id="ARBA00007365"/>
    </source>
</evidence>
<evidence type="ECO:0000259" key="9">
    <source>
        <dbReference type="PROSITE" id="PS50072"/>
    </source>
</evidence>
<dbReference type="PRINTS" id="PR00153">
    <property type="entry name" value="CSAPPISMRASE"/>
</dbReference>
<protein>
    <recommendedName>
        <fullName evidence="3 6">peptidylprolyl isomerase</fullName>
        <ecNumber evidence="3 6">5.2.1.8</ecNumber>
    </recommendedName>
</protein>
<dbReference type="PROSITE" id="PS50072">
    <property type="entry name" value="CSA_PPIASE_2"/>
    <property type="match status" value="1"/>
</dbReference>
<dbReference type="CDD" id="cd00317">
    <property type="entry name" value="cyclophilin"/>
    <property type="match status" value="1"/>
</dbReference>
<organism evidence="10 11">
    <name type="scientific">Flagellimonas marina</name>
    <dbReference type="NCBI Taxonomy" id="1775168"/>
    <lineage>
        <taxon>Bacteria</taxon>
        <taxon>Pseudomonadati</taxon>
        <taxon>Bacteroidota</taxon>
        <taxon>Flavobacteriia</taxon>
        <taxon>Flavobacteriales</taxon>
        <taxon>Flavobacteriaceae</taxon>
        <taxon>Flagellimonas</taxon>
    </lineage>
</organism>
<dbReference type="InterPro" id="IPR029000">
    <property type="entry name" value="Cyclophilin-like_dom_sf"/>
</dbReference>
<dbReference type="PANTHER" id="PTHR45625">
    <property type="entry name" value="PEPTIDYL-PROLYL CIS-TRANS ISOMERASE-RELATED"/>
    <property type="match status" value="1"/>
</dbReference>
<evidence type="ECO:0000256" key="6">
    <source>
        <dbReference type="PROSITE-ProRule" id="PRU00277"/>
    </source>
</evidence>
<dbReference type="Gene3D" id="3.10.50.40">
    <property type="match status" value="1"/>
</dbReference>
<dbReference type="Pfam" id="PF00254">
    <property type="entry name" value="FKBP_C"/>
    <property type="match status" value="1"/>
</dbReference>
<dbReference type="EMBL" id="JBHSCL010000004">
    <property type="protein sequence ID" value="MFC4219683.1"/>
    <property type="molecule type" value="Genomic_DNA"/>
</dbReference>
<dbReference type="Gene3D" id="2.40.100.10">
    <property type="entry name" value="Cyclophilin-like"/>
    <property type="match status" value="1"/>
</dbReference>
<reference evidence="11" key="1">
    <citation type="journal article" date="2019" name="Int. J. Syst. Evol. Microbiol.">
        <title>The Global Catalogue of Microorganisms (GCM) 10K type strain sequencing project: providing services to taxonomists for standard genome sequencing and annotation.</title>
        <authorList>
            <consortium name="The Broad Institute Genomics Platform"/>
            <consortium name="The Broad Institute Genome Sequencing Center for Infectious Disease"/>
            <person name="Wu L."/>
            <person name="Ma J."/>
        </authorList>
    </citation>
    <scope>NUCLEOTIDE SEQUENCE [LARGE SCALE GENOMIC DNA]</scope>
    <source>
        <strain evidence="11">CGMCC 1.15774</strain>
    </source>
</reference>
<dbReference type="SUPFAM" id="SSF54534">
    <property type="entry name" value="FKBP-like"/>
    <property type="match status" value="1"/>
</dbReference>